<dbReference type="OrthoDB" id="199847at2157"/>
<keyword evidence="2" id="KW-0378">Hydrolase</keyword>
<evidence type="ECO:0000313" key="3">
    <source>
        <dbReference type="Proteomes" id="UP000199062"/>
    </source>
</evidence>
<sequence length="159" mass="17134">MNERGHVENAVLLSVGIAVILEGELAIPTVEALLAVGVPVTLGALFPDIDTSFGTHRKTFHNLATLGAFVAFPVFFGNLHYVWIGVATHYVLDMLGNIRGMALFYPYPEEYDIPVGVAVSSKWSDAVTLAVTAFELAVIAAVVHYDLHQPVLEAVAPYV</sequence>
<accession>A0A1I6L5B0</accession>
<gene>
    <name evidence="2" type="ORF">SAMN05216559_2068</name>
</gene>
<dbReference type="EMBL" id="FOZK01000002">
    <property type="protein sequence ID" value="SFR98626.1"/>
    <property type="molecule type" value="Genomic_DNA"/>
</dbReference>
<name>A0A1I6L5B0_9EURY</name>
<evidence type="ECO:0000313" key="2">
    <source>
        <dbReference type="EMBL" id="SFR98626.1"/>
    </source>
</evidence>
<protein>
    <submittedName>
        <fullName evidence="2">LexA-binding, inner membrane-associated putative hydrolase</fullName>
    </submittedName>
</protein>
<proteinExistence type="predicted"/>
<dbReference type="AlphaFoldDB" id="A0A1I6L5B0"/>
<dbReference type="GO" id="GO:0016787">
    <property type="term" value="F:hydrolase activity"/>
    <property type="evidence" value="ECO:0007669"/>
    <property type="project" value="UniProtKB-KW"/>
</dbReference>
<dbReference type="Proteomes" id="UP000199062">
    <property type="component" value="Unassembled WGS sequence"/>
</dbReference>
<dbReference type="RefSeq" id="WP_089816464.1">
    <property type="nucleotide sequence ID" value="NZ_FOZK01000002.1"/>
</dbReference>
<keyword evidence="3" id="KW-1185">Reference proteome</keyword>
<organism evidence="2 3">
    <name type="scientific">Halomicrobium zhouii</name>
    <dbReference type="NCBI Taxonomy" id="767519"/>
    <lineage>
        <taxon>Archaea</taxon>
        <taxon>Methanobacteriati</taxon>
        <taxon>Methanobacteriota</taxon>
        <taxon>Stenosarchaea group</taxon>
        <taxon>Halobacteria</taxon>
        <taxon>Halobacteriales</taxon>
        <taxon>Haloarculaceae</taxon>
        <taxon>Halomicrobium</taxon>
    </lineage>
</organism>
<feature type="transmembrane region" description="Helical" evidence="1">
    <location>
        <begin position="66"/>
        <end position="92"/>
    </location>
</feature>
<dbReference type="Pfam" id="PF04307">
    <property type="entry name" value="YdjM"/>
    <property type="match status" value="1"/>
</dbReference>
<dbReference type="InterPro" id="IPR007404">
    <property type="entry name" value="YdjM-like"/>
</dbReference>
<keyword evidence="1" id="KW-0812">Transmembrane</keyword>
<evidence type="ECO:0000256" key="1">
    <source>
        <dbReference type="SAM" id="Phobius"/>
    </source>
</evidence>
<keyword evidence="1" id="KW-1133">Transmembrane helix</keyword>
<reference evidence="2 3" key="1">
    <citation type="submission" date="2016-10" db="EMBL/GenBank/DDBJ databases">
        <authorList>
            <person name="de Groot N.N."/>
        </authorList>
    </citation>
    <scope>NUCLEOTIDE SEQUENCE [LARGE SCALE GENOMIC DNA]</scope>
    <source>
        <strain evidence="2 3">CGMCC 1.10457</strain>
    </source>
</reference>
<keyword evidence="1" id="KW-0472">Membrane</keyword>